<reference evidence="1" key="1">
    <citation type="submission" date="2014-05" db="EMBL/GenBank/DDBJ databases">
        <title>The transcriptome of the halophilic microalga Tetraselmis sp. GSL018 isolated from the Great Salt Lake, Utah.</title>
        <authorList>
            <person name="Jinkerson R.E."/>
            <person name="D'Adamo S."/>
            <person name="Posewitz M.C."/>
        </authorList>
    </citation>
    <scope>NUCLEOTIDE SEQUENCE</scope>
    <source>
        <strain evidence="1">GSL018</strain>
    </source>
</reference>
<gene>
    <name evidence="1" type="ORF">TSPGSL018_4493</name>
</gene>
<dbReference type="EMBL" id="GBEZ01002079">
    <property type="protein sequence ID" value="JAC82948.1"/>
    <property type="molecule type" value="Transcribed_RNA"/>
</dbReference>
<accession>A0A061SF84</accession>
<protein>
    <submittedName>
        <fullName evidence="1">Uncharacterized protein</fullName>
    </submittedName>
</protein>
<feature type="non-terminal residue" evidence="1">
    <location>
        <position position="125"/>
    </location>
</feature>
<evidence type="ECO:0000313" key="1">
    <source>
        <dbReference type="EMBL" id="JAC82948.1"/>
    </source>
</evidence>
<proteinExistence type="predicted"/>
<sequence length="125" mass="13445">MPETSDLPSLSEVRKELLLLGEQIQKFAEQNPQVEGTHKLMRSLRGKVASGTLETASELEQGLAGEAERSAVEEAKHVQGAVNNIRGIRAELMAAELFPAVTAVCKKFRSLPEDGEVYGARNAGG</sequence>
<name>A0A061SF84_9CHLO</name>
<organism evidence="1">
    <name type="scientific">Tetraselmis sp. GSL018</name>
    <dbReference type="NCBI Taxonomy" id="582737"/>
    <lineage>
        <taxon>Eukaryota</taxon>
        <taxon>Viridiplantae</taxon>
        <taxon>Chlorophyta</taxon>
        <taxon>core chlorophytes</taxon>
        <taxon>Chlorodendrophyceae</taxon>
        <taxon>Chlorodendrales</taxon>
        <taxon>Chlorodendraceae</taxon>
        <taxon>Tetraselmis</taxon>
    </lineage>
</organism>
<dbReference type="AlphaFoldDB" id="A0A061SF84"/>